<dbReference type="Proteomes" id="UP000008952">
    <property type="component" value="Unassembled WGS sequence"/>
</dbReference>
<evidence type="ECO:0000256" key="1">
    <source>
        <dbReference type="ARBA" id="ARBA00009330"/>
    </source>
</evidence>
<evidence type="ECO:0000313" key="3">
    <source>
        <dbReference type="Proteomes" id="UP000008952"/>
    </source>
</evidence>
<dbReference type="HOGENOM" id="CLU_2858650_0_0_5"/>
<accession>J0ZLD2</accession>
<dbReference type="Pfam" id="PF03922">
    <property type="entry name" value="OmpW"/>
    <property type="match status" value="1"/>
</dbReference>
<name>J0ZLD2_9HYPH</name>
<dbReference type="Gene3D" id="2.40.160.20">
    <property type="match status" value="1"/>
</dbReference>
<dbReference type="AlphaFoldDB" id="J0ZLD2"/>
<gene>
    <name evidence="2" type="ORF">ME5_01769</name>
</gene>
<dbReference type="InterPro" id="IPR011250">
    <property type="entry name" value="OMP/PagP_B-barrel"/>
</dbReference>
<dbReference type="EMBL" id="AIMB01000008">
    <property type="protein sequence ID" value="EJF89218.1"/>
    <property type="molecule type" value="Genomic_DNA"/>
</dbReference>
<organism evidence="2 3">
    <name type="scientific">Bartonella tamiae Th239</name>
    <dbReference type="NCBI Taxonomy" id="1094558"/>
    <lineage>
        <taxon>Bacteria</taxon>
        <taxon>Pseudomonadati</taxon>
        <taxon>Pseudomonadota</taxon>
        <taxon>Alphaproteobacteria</taxon>
        <taxon>Hyphomicrobiales</taxon>
        <taxon>Bartonellaceae</taxon>
        <taxon>Bartonella</taxon>
    </lineage>
</organism>
<dbReference type="PANTHER" id="PTHR36920:SF1">
    <property type="entry name" value="OUTER MEMBRANE PROTEIN W"/>
    <property type="match status" value="1"/>
</dbReference>
<comment type="similarity">
    <text evidence="1">Belongs to the OmpW/AlkL family.</text>
</comment>
<evidence type="ECO:0000313" key="2">
    <source>
        <dbReference type="EMBL" id="EJF89218.1"/>
    </source>
</evidence>
<dbReference type="eggNOG" id="COG3047">
    <property type="taxonomic scope" value="Bacteria"/>
</dbReference>
<dbReference type="STRING" id="1094558.ME5_01769"/>
<comment type="caution">
    <text evidence="2">The sequence shown here is derived from an EMBL/GenBank/DDBJ whole genome shotgun (WGS) entry which is preliminary data.</text>
</comment>
<protein>
    <submittedName>
        <fullName evidence="2">Uncharacterized protein</fullName>
    </submittedName>
</protein>
<dbReference type="GO" id="GO:0019867">
    <property type="term" value="C:outer membrane"/>
    <property type="evidence" value="ECO:0007669"/>
    <property type="project" value="InterPro"/>
</dbReference>
<reference evidence="2 3" key="1">
    <citation type="submission" date="2012-03" db="EMBL/GenBank/DDBJ databases">
        <title>The Genome Sequence of Bartonella tamiae Th239.</title>
        <authorList>
            <consortium name="The Broad Institute Genome Sequencing Platform"/>
            <consortium name="The Broad Institute Genome Sequencing Center for Infectious Disease"/>
            <person name="Feldgarden M."/>
            <person name="Kirby J."/>
            <person name="Kosoy M."/>
            <person name="Birtles R."/>
            <person name="Probert W.S."/>
            <person name="Chiaraviglio L."/>
            <person name="Young S.K."/>
            <person name="Zeng Q."/>
            <person name="Gargeya S."/>
            <person name="Fitzgerald M."/>
            <person name="Haas B."/>
            <person name="Abouelleil A."/>
            <person name="Alvarado L."/>
            <person name="Arachchi H.M."/>
            <person name="Berlin A."/>
            <person name="Chapman S.B."/>
            <person name="Gearin G."/>
            <person name="Goldberg J."/>
            <person name="Griggs A."/>
            <person name="Gujja S."/>
            <person name="Hansen M."/>
            <person name="Heiman D."/>
            <person name="Howarth C."/>
            <person name="Larimer J."/>
            <person name="Lui A."/>
            <person name="MacDonald P.J.P."/>
            <person name="McCowen C."/>
            <person name="Montmayeur A."/>
            <person name="Murphy C."/>
            <person name="Neiman D."/>
            <person name="Pearson M."/>
            <person name="Priest M."/>
            <person name="Roberts A."/>
            <person name="Saif S."/>
            <person name="Shea T."/>
            <person name="Sisk P."/>
            <person name="Stolte C."/>
            <person name="Sykes S."/>
            <person name="Wortman J."/>
            <person name="Nusbaum C."/>
            <person name="Birren B."/>
        </authorList>
    </citation>
    <scope>NUCLEOTIDE SEQUENCE [LARGE SCALE GENOMIC DNA]</scope>
    <source>
        <strain evidence="2 3">Th239</strain>
    </source>
</reference>
<dbReference type="InterPro" id="IPR005618">
    <property type="entry name" value="OMPW"/>
</dbReference>
<keyword evidence="3" id="KW-1185">Reference proteome</keyword>
<dbReference type="GO" id="GO:0055085">
    <property type="term" value="P:transmembrane transport"/>
    <property type="evidence" value="ECO:0007669"/>
    <property type="project" value="TreeGrafter"/>
</dbReference>
<sequence>MTLQYYVTNLENFKPYIGASVNYTIFYQTDANENNAGIGLSYLYIDNSWGYALQAGFDYMLKQH</sequence>
<proteinExistence type="inferred from homology"/>
<dbReference type="PATRIC" id="fig|1094558.3.peg.1900"/>
<dbReference type="PANTHER" id="PTHR36920">
    <property type="match status" value="1"/>
</dbReference>
<dbReference type="SUPFAM" id="SSF56925">
    <property type="entry name" value="OMPA-like"/>
    <property type="match status" value="1"/>
</dbReference>